<proteinExistence type="predicted"/>
<sequence>MSQLAEILSIQKTLEESFNKKMNELGAQIQSVGTAKDTVAKVAEEFRTFRELIYSMLGLLRKQIHECAMQLDGMETRHRRKALLFQGLPEAEKEDCSAAILDILTGKLALRSITASSIKVAHRLGNPSNDHARPILVKFASLDVKAEIWRAKSGLKGTKISVKEFLTKDRQSIFSRARQHFGMRSCWTQDGVIIIKAVDGSRHKVTTSGELNPLLVKFPKTSSASIDARGVSAKV</sequence>
<evidence type="ECO:0000313" key="1">
    <source>
        <dbReference type="EMBL" id="PCG67420.1"/>
    </source>
</evidence>
<dbReference type="AlphaFoldDB" id="A0A2A4J7K0"/>
<comment type="caution">
    <text evidence="1">The sequence shown here is derived from an EMBL/GenBank/DDBJ whole genome shotgun (WGS) entry which is preliminary data.</text>
</comment>
<protein>
    <submittedName>
        <fullName evidence="1">Uncharacterized protein</fullName>
    </submittedName>
</protein>
<accession>A0A2A4J7K0</accession>
<dbReference type="Gene3D" id="3.30.70.1820">
    <property type="entry name" value="L1 transposable element, RRM domain"/>
    <property type="match status" value="1"/>
</dbReference>
<gene>
    <name evidence="1" type="ORF">B5V51_6442</name>
</gene>
<name>A0A2A4J7K0_HELVI</name>
<dbReference type="EMBL" id="NWSH01002863">
    <property type="protein sequence ID" value="PCG67420.1"/>
    <property type="molecule type" value="Genomic_DNA"/>
</dbReference>
<organism evidence="1">
    <name type="scientific">Heliothis virescens</name>
    <name type="common">Tobacco budworm moth</name>
    <dbReference type="NCBI Taxonomy" id="7102"/>
    <lineage>
        <taxon>Eukaryota</taxon>
        <taxon>Metazoa</taxon>
        <taxon>Ecdysozoa</taxon>
        <taxon>Arthropoda</taxon>
        <taxon>Hexapoda</taxon>
        <taxon>Insecta</taxon>
        <taxon>Pterygota</taxon>
        <taxon>Neoptera</taxon>
        <taxon>Endopterygota</taxon>
        <taxon>Lepidoptera</taxon>
        <taxon>Glossata</taxon>
        <taxon>Ditrysia</taxon>
        <taxon>Noctuoidea</taxon>
        <taxon>Noctuidae</taxon>
        <taxon>Heliothinae</taxon>
        <taxon>Heliothis</taxon>
    </lineage>
</organism>
<reference evidence="1" key="1">
    <citation type="submission" date="2017-09" db="EMBL/GenBank/DDBJ databases">
        <title>Contemporary evolution of a Lepidopteran species, Heliothis virescens, in response to modern agricultural practices.</title>
        <authorList>
            <person name="Fritz M.L."/>
            <person name="Deyonke A.M."/>
            <person name="Papanicolaou A."/>
            <person name="Micinski S."/>
            <person name="Westbrook J."/>
            <person name="Gould F."/>
        </authorList>
    </citation>
    <scope>NUCLEOTIDE SEQUENCE [LARGE SCALE GENOMIC DNA]</scope>
    <source>
        <strain evidence="1">HvINT-</strain>
        <tissue evidence="1">Whole body</tissue>
    </source>
</reference>